<feature type="transmembrane region" description="Helical" evidence="1">
    <location>
        <begin position="30"/>
        <end position="49"/>
    </location>
</feature>
<dbReference type="Proteomes" id="UP000643405">
    <property type="component" value="Unassembled WGS sequence"/>
</dbReference>
<keyword evidence="1" id="KW-1133">Transmembrane helix</keyword>
<accession>A0A8J6U1C1</accession>
<keyword evidence="1" id="KW-0812">Transmembrane</keyword>
<evidence type="ECO:0000313" key="3">
    <source>
        <dbReference type="Proteomes" id="UP000643405"/>
    </source>
</evidence>
<dbReference type="EMBL" id="JACVVX010000001">
    <property type="protein sequence ID" value="MBD0414268.1"/>
    <property type="molecule type" value="Genomic_DNA"/>
</dbReference>
<dbReference type="AlphaFoldDB" id="A0A8J6U1C1"/>
<dbReference type="RefSeq" id="WP_188163633.1">
    <property type="nucleotide sequence ID" value="NZ_JACVVX010000001.1"/>
</dbReference>
<proteinExistence type="predicted"/>
<name>A0A8J6U1C1_9HYPH</name>
<gene>
    <name evidence="2" type="ORF">ICI42_06335</name>
</gene>
<keyword evidence="3" id="KW-1185">Reference proteome</keyword>
<protein>
    <submittedName>
        <fullName evidence="2">Fimbrial protein</fullName>
    </submittedName>
</protein>
<reference evidence="2" key="1">
    <citation type="submission" date="2020-09" db="EMBL/GenBank/DDBJ databases">
        <title>Genome seq and assembly of Tianweitania sp.</title>
        <authorList>
            <person name="Chhetri G."/>
        </authorList>
    </citation>
    <scope>NUCLEOTIDE SEQUENCE</scope>
    <source>
        <strain evidence="2">Rool2</strain>
    </source>
</reference>
<evidence type="ECO:0000313" key="2">
    <source>
        <dbReference type="EMBL" id="MBD0414268.1"/>
    </source>
</evidence>
<evidence type="ECO:0000256" key="1">
    <source>
        <dbReference type="SAM" id="Phobius"/>
    </source>
</evidence>
<organism evidence="2 3">
    <name type="scientific">Oryzicola mucosus</name>
    <dbReference type="NCBI Taxonomy" id="2767425"/>
    <lineage>
        <taxon>Bacteria</taxon>
        <taxon>Pseudomonadati</taxon>
        <taxon>Pseudomonadota</taxon>
        <taxon>Alphaproteobacteria</taxon>
        <taxon>Hyphomicrobiales</taxon>
        <taxon>Phyllobacteriaceae</taxon>
        <taxon>Oryzicola</taxon>
    </lineage>
</organism>
<comment type="caution">
    <text evidence="2">The sequence shown here is derived from an EMBL/GenBank/DDBJ whole genome shotgun (WGS) entry which is preliminary data.</text>
</comment>
<sequence>MSGPQTDPQEEKPLDPAAERVRRKLVRFMAINLGILFLALMAVVAALVYKAMKSNDTAQMPASMAAPPSGQEPLAGDIVLPVGSRLVSQSLSGTRLALDVELSDGSRSIFVYDTVEGRIVGRFAVRTQ</sequence>
<keyword evidence="1" id="KW-0472">Membrane</keyword>